<dbReference type="GO" id="GO:0050897">
    <property type="term" value="F:cobalt ion binding"/>
    <property type="evidence" value="ECO:0007669"/>
    <property type="project" value="TreeGrafter"/>
</dbReference>
<proteinExistence type="inferred from homology"/>
<keyword evidence="5 13" id="KW-0812">Transmembrane</keyword>
<dbReference type="InterPro" id="IPR002523">
    <property type="entry name" value="MgTranspt_CorA/ZnTranspt_ZntB"/>
</dbReference>
<evidence type="ECO:0000256" key="6">
    <source>
        <dbReference type="ARBA" id="ARBA00022842"/>
    </source>
</evidence>
<evidence type="ECO:0000256" key="11">
    <source>
        <dbReference type="ARBA" id="ARBA00045497"/>
    </source>
</evidence>
<keyword evidence="3" id="KW-0813">Transport</keyword>
<dbReference type="CDD" id="cd12830">
    <property type="entry name" value="MtCorA-like"/>
    <property type="match status" value="1"/>
</dbReference>
<evidence type="ECO:0000256" key="3">
    <source>
        <dbReference type="ARBA" id="ARBA00022448"/>
    </source>
</evidence>
<dbReference type="SUPFAM" id="SSF143865">
    <property type="entry name" value="CorA soluble domain-like"/>
    <property type="match status" value="1"/>
</dbReference>
<comment type="caution">
    <text evidence="14">The sequence shown here is derived from an EMBL/GenBank/DDBJ whole genome shotgun (WGS) entry which is preliminary data.</text>
</comment>
<gene>
    <name evidence="14" type="ORF">CSW57_13595</name>
</gene>
<feature type="region of interest" description="Disordered" evidence="12">
    <location>
        <begin position="1"/>
        <end position="21"/>
    </location>
</feature>
<evidence type="ECO:0000313" key="15">
    <source>
        <dbReference type="Proteomes" id="UP000225108"/>
    </source>
</evidence>
<evidence type="ECO:0000256" key="5">
    <source>
        <dbReference type="ARBA" id="ARBA00022692"/>
    </source>
</evidence>
<comment type="catalytic activity">
    <reaction evidence="10">
        <text>Mg(2+)(in) = Mg(2+)(out)</text>
        <dbReference type="Rhea" id="RHEA:29827"/>
        <dbReference type="ChEBI" id="CHEBI:18420"/>
    </reaction>
</comment>
<accession>A0A2G3PN73</accession>
<protein>
    <submittedName>
        <fullName evidence="14">Magnesium transporter</fullName>
    </submittedName>
</protein>
<dbReference type="GO" id="GO:0000287">
    <property type="term" value="F:magnesium ion binding"/>
    <property type="evidence" value="ECO:0007669"/>
    <property type="project" value="TreeGrafter"/>
</dbReference>
<comment type="subcellular location">
    <subcellularLocation>
        <location evidence="1">Cell membrane</location>
        <topology evidence="1">Multi-pass membrane protein</topology>
    </subcellularLocation>
</comment>
<dbReference type="Gene3D" id="1.20.58.340">
    <property type="entry name" value="Magnesium transport protein CorA, transmembrane region"/>
    <property type="match status" value="2"/>
</dbReference>
<evidence type="ECO:0000256" key="1">
    <source>
        <dbReference type="ARBA" id="ARBA00004651"/>
    </source>
</evidence>
<dbReference type="InterPro" id="IPR045861">
    <property type="entry name" value="CorA_cytoplasmic_dom"/>
</dbReference>
<name>A0A2G3PN73_WILMA</name>
<dbReference type="AlphaFoldDB" id="A0A2G3PN73"/>
<dbReference type="InterPro" id="IPR045863">
    <property type="entry name" value="CorA_TM1_TM2"/>
</dbReference>
<evidence type="ECO:0000313" key="14">
    <source>
        <dbReference type="EMBL" id="PHV67220.1"/>
    </source>
</evidence>
<evidence type="ECO:0000256" key="9">
    <source>
        <dbReference type="ARBA" id="ARBA00023136"/>
    </source>
</evidence>
<evidence type="ECO:0000256" key="12">
    <source>
        <dbReference type="SAM" id="MobiDB-lite"/>
    </source>
</evidence>
<keyword evidence="4" id="KW-1003">Cell membrane</keyword>
<dbReference type="Gene3D" id="3.30.460.20">
    <property type="entry name" value="CorA soluble domain-like"/>
    <property type="match status" value="1"/>
</dbReference>
<keyword evidence="8" id="KW-0406">Ion transport</keyword>
<dbReference type="PANTHER" id="PTHR46494:SF1">
    <property type="entry name" value="CORA FAMILY METAL ION TRANSPORTER (EUROFUNG)"/>
    <property type="match status" value="1"/>
</dbReference>
<dbReference type="PANTHER" id="PTHR46494">
    <property type="entry name" value="CORA FAMILY METAL ION TRANSPORTER (EUROFUNG)"/>
    <property type="match status" value="1"/>
</dbReference>
<feature type="transmembrane region" description="Helical" evidence="13">
    <location>
        <begin position="329"/>
        <end position="349"/>
    </location>
</feature>
<keyword evidence="6" id="KW-0460">Magnesium</keyword>
<evidence type="ECO:0000256" key="2">
    <source>
        <dbReference type="ARBA" id="ARBA00009765"/>
    </source>
</evidence>
<sequence>MPPRPHLRTSTPGKPSARVPIPPSRAVVDCAVYVDGKRLPGLRTFSHALDEVRSTGRGYVWVGLHSPDSRQMEGVANTFGLHELMVEDAVQAHQRPKLEQYDNTLFLVLKTVKYVAHESLQVANEVVETGEIMVMAGNEFVITVRHGDHTGLSGVRKQLEELPERLALGPTAVMHAVADHVVDTYVDVTTAVEFDVDALEENVFSPGRRIEIEPVYLLKREVMELRRAVDPLDAALRRLTSSEDKLIPKEVRRYFRDVQDHHTSVNERIASYDEVLTSLIDAALAKVGIQQNTDMRKISAWVAIASVPTMIAGIYGMNFDNIPELHWKYGYFVVLTLLATICVGLWRTFRRNHWL</sequence>
<dbReference type="SUPFAM" id="SSF144083">
    <property type="entry name" value="Magnesium transport protein CorA, transmembrane region"/>
    <property type="match status" value="1"/>
</dbReference>
<organism evidence="14 15">
    <name type="scientific">Williamsia marianensis</name>
    <dbReference type="NCBI Taxonomy" id="85044"/>
    <lineage>
        <taxon>Bacteria</taxon>
        <taxon>Bacillati</taxon>
        <taxon>Actinomycetota</taxon>
        <taxon>Actinomycetes</taxon>
        <taxon>Mycobacteriales</taxon>
        <taxon>Nocardiaceae</taxon>
        <taxon>Williamsia</taxon>
    </lineage>
</organism>
<dbReference type="Pfam" id="PF01544">
    <property type="entry name" value="CorA"/>
    <property type="match status" value="1"/>
</dbReference>
<dbReference type="FunFam" id="1.20.58.340:FF:000004">
    <property type="entry name" value="Magnesium transport protein CorA"/>
    <property type="match status" value="1"/>
</dbReference>
<evidence type="ECO:0000256" key="4">
    <source>
        <dbReference type="ARBA" id="ARBA00022475"/>
    </source>
</evidence>
<evidence type="ECO:0000256" key="8">
    <source>
        <dbReference type="ARBA" id="ARBA00023065"/>
    </source>
</evidence>
<dbReference type="Proteomes" id="UP000225108">
    <property type="component" value="Unassembled WGS sequence"/>
</dbReference>
<comment type="similarity">
    <text evidence="2">Belongs to the CorA metal ion transporter (MIT) (TC 1.A.35) family.</text>
</comment>
<dbReference type="GO" id="GO:0015087">
    <property type="term" value="F:cobalt ion transmembrane transporter activity"/>
    <property type="evidence" value="ECO:0007669"/>
    <property type="project" value="TreeGrafter"/>
</dbReference>
<dbReference type="GO" id="GO:0005886">
    <property type="term" value="C:plasma membrane"/>
    <property type="evidence" value="ECO:0007669"/>
    <property type="project" value="UniProtKB-SubCell"/>
</dbReference>
<evidence type="ECO:0000256" key="13">
    <source>
        <dbReference type="SAM" id="Phobius"/>
    </source>
</evidence>
<keyword evidence="9 13" id="KW-0472">Membrane</keyword>
<comment type="function">
    <text evidence="11">Mediates influx of magnesium ions. Alternates between open and closed states. Activated by low cytoplasmic Mg(2+) levels. Inactive when cytoplasmic Mg(2+) levels are high.</text>
</comment>
<dbReference type="RefSeq" id="WP_099383210.1">
    <property type="nucleotide sequence ID" value="NZ_PEBD01000008.1"/>
</dbReference>
<evidence type="ECO:0000256" key="7">
    <source>
        <dbReference type="ARBA" id="ARBA00022989"/>
    </source>
</evidence>
<keyword evidence="7 13" id="KW-1133">Transmembrane helix</keyword>
<dbReference type="EMBL" id="PEBD01000008">
    <property type="protein sequence ID" value="PHV67220.1"/>
    <property type="molecule type" value="Genomic_DNA"/>
</dbReference>
<evidence type="ECO:0000256" key="10">
    <source>
        <dbReference type="ARBA" id="ARBA00034269"/>
    </source>
</evidence>
<reference evidence="14 15" key="1">
    <citation type="submission" date="2017-10" db="EMBL/GenBank/DDBJ databases">
        <title>The draft genome sequence of Williamsia sp. BULT 1.1 isolated from the semi-arid grassland soils from South Africa.</title>
        <authorList>
            <person name="Kabwe M.H."/>
            <person name="Govender N."/>
            <person name="Mutseka Lunga P."/>
            <person name="Vikram S."/>
            <person name="Makhalanyane T.P."/>
        </authorList>
    </citation>
    <scope>NUCLEOTIDE SEQUENCE [LARGE SCALE GENOMIC DNA]</scope>
    <source>
        <strain evidence="14 15">BULT 1.1</strain>
    </source>
</reference>
<dbReference type="GO" id="GO:0015095">
    <property type="term" value="F:magnesium ion transmembrane transporter activity"/>
    <property type="evidence" value="ECO:0007669"/>
    <property type="project" value="TreeGrafter"/>
</dbReference>
<feature type="transmembrane region" description="Helical" evidence="13">
    <location>
        <begin position="298"/>
        <end position="317"/>
    </location>
</feature>